<dbReference type="OrthoDB" id="9786503at2"/>
<dbReference type="Gene3D" id="2.60.120.10">
    <property type="entry name" value="Jelly Rolls"/>
    <property type="match status" value="1"/>
</dbReference>
<keyword evidence="2" id="KW-0560">Oxidoreductase</keyword>
<name>I0II14_PHYMF</name>
<evidence type="ECO:0000256" key="1">
    <source>
        <dbReference type="ARBA" id="ARBA00022630"/>
    </source>
</evidence>
<dbReference type="InterPro" id="IPR036188">
    <property type="entry name" value="FAD/NAD-bd_sf"/>
</dbReference>
<dbReference type="InterPro" id="IPR050097">
    <property type="entry name" value="Ferredoxin-NADP_redctase_2"/>
</dbReference>
<dbReference type="PRINTS" id="PR00368">
    <property type="entry name" value="FADPNR"/>
</dbReference>
<dbReference type="PANTHER" id="PTHR48105">
    <property type="entry name" value="THIOREDOXIN REDUCTASE 1-RELATED-RELATED"/>
    <property type="match status" value="1"/>
</dbReference>
<proteinExistence type="predicted"/>
<feature type="domain" description="Cyclic nucleotide-binding" evidence="4">
    <location>
        <begin position="27"/>
        <end position="151"/>
    </location>
</feature>
<dbReference type="PROSITE" id="PS50042">
    <property type="entry name" value="CNMP_BINDING_3"/>
    <property type="match status" value="1"/>
</dbReference>
<dbReference type="STRING" id="1142394.PSMK_27430"/>
<dbReference type="eggNOG" id="COG0492">
    <property type="taxonomic scope" value="Bacteria"/>
</dbReference>
<accession>I0II14</accession>
<organism evidence="5 6">
    <name type="scientific">Phycisphaera mikurensis (strain NBRC 102666 / KCTC 22515 / FYK2301M01)</name>
    <dbReference type="NCBI Taxonomy" id="1142394"/>
    <lineage>
        <taxon>Bacteria</taxon>
        <taxon>Pseudomonadati</taxon>
        <taxon>Planctomycetota</taxon>
        <taxon>Phycisphaerae</taxon>
        <taxon>Phycisphaerales</taxon>
        <taxon>Phycisphaeraceae</taxon>
        <taxon>Phycisphaera</taxon>
    </lineage>
</organism>
<dbReference type="AlphaFoldDB" id="I0II14"/>
<evidence type="ECO:0000256" key="2">
    <source>
        <dbReference type="ARBA" id="ARBA00023002"/>
    </source>
</evidence>
<dbReference type="KEGG" id="phm:PSMK_27430"/>
<dbReference type="EMBL" id="AP012338">
    <property type="protein sequence ID" value="BAM04902.1"/>
    <property type="molecule type" value="Genomic_DNA"/>
</dbReference>
<feature type="region of interest" description="Disordered" evidence="3">
    <location>
        <begin position="336"/>
        <end position="355"/>
    </location>
</feature>
<dbReference type="SMART" id="SM00100">
    <property type="entry name" value="cNMP"/>
    <property type="match status" value="1"/>
</dbReference>
<evidence type="ECO:0000313" key="5">
    <source>
        <dbReference type="EMBL" id="BAM04902.1"/>
    </source>
</evidence>
<gene>
    <name evidence="5" type="ordered locus">PSMK_27430</name>
</gene>
<dbReference type="PRINTS" id="PR00469">
    <property type="entry name" value="PNDRDTASEII"/>
</dbReference>
<dbReference type="Pfam" id="PF07992">
    <property type="entry name" value="Pyr_redox_2"/>
    <property type="match status" value="1"/>
</dbReference>
<dbReference type="eggNOG" id="COG0664">
    <property type="taxonomic scope" value="Bacteria"/>
</dbReference>
<reference evidence="5 6" key="1">
    <citation type="submission" date="2012-02" db="EMBL/GenBank/DDBJ databases">
        <title>Complete genome sequence of Phycisphaera mikurensis NBRC 102666.</title>
        <authorList>
            <person name="Ankai A."/>
            <person name="Hosoyama A."/>
            <person name="Terui Y."/>
            <person name="Sekine M."/>
            <person name="Fukai R."/>
            <person name="Kato Y."/>
            <person name="Nakamura S."/>
            <person name="Yamada-Narita S."/>
            <person name="Kawakoshi A."/>
            <person name="Fukunaga Y."/>
            <person name="Yamazaki S."/>
            <person name="Fujita N."/>
        </authorList>
    </citation>
    <scope>NUCLEOTIDE SEQUENCE [LARGE SCALE GENOMIC DNA]</scope>
    <source>
        <strain evidence="6">NBRC 102666 / KCTC 22515 / FYK2301M01</strain>
    </source>
</reference>
<sequence length="609" mass="64466">MSASPRPARHAPHGSATATLEGNERFAFPQLSEDQIQRAAAFGERERHGEGVLVFERGQRSVDFYVLVSGCIEIFDPEALHRDGEIEVITTHAQRQFTGELDLFNDRKILVSGRLGGGGGEVIRVPRARFREMLAAEPDIGDVVLRAFILRRIGLIENAQGGVLLVGERGDGRTLELERFLSRNGHPHQVLHADGDGGAEAAAVLEKHGLTPRDCPVVVCAGDRVLSCPSLKEVACCLGLDAELDPGDVFDVAVIGAGPGGLAAAVYAASEGLRTVVLELVAAGGQAGTSSKIENYLGFPLGLSGGELAARAQAQAEKFGAVMALPRRVERVEALGRPDAEERDAEPPEGSAGVNAGEGAPHFLLHLDHGAPVRARSVVAASGAAYRKLGLDREAEFEGCGLHYAATAVEAALCENEEVAVVGGGNSAGQAAVFLSRRAKHVHVLIRGDSLADSMSDYLLRRIEASRDITLHRKTQIAGLHGEGRLESITWEVDGEAGKVTEDRDIAHVFTMIGATPNSDFARGVAERDEKGFLRTGKDAHAREEDGRSVCTWPLKRDPHIGETSRPGFFAVGDVRADSVKRVASAVGEGSVVIQGLHRYLSAAAGAGA</sequence>
<dbReference type="InterPro" id="IPR000595">
    <property type="entry name" value="cNMP-bd_dom"/>
</dbReference>
<dbReference type="Gene3D" id="3.50.50.60">
    <property type="entry name" value="FAD/NAD(P)-binding domain"/>
    <property type="match status" value="2"/>
</dbReference>
<dbReference type="HOGENOM" id="CLU_031864_5_8_0"/>
<dbReference type="InterPro" id="IPR014710">
    <property type="entry name" value="RmlC-like_jellyroll"/>
</dbReference>
<dbReference type="Pfam" id="PF00027">
    <property type="entry name" value="cNMP_binding"/>
    <property type="match status" value="1"/>
</dbReference>
<dbReference type="SUPFAM" id="SSF51905">
    <property type="entry name" value="FAD/NAD(P)-binding domain"/>
    <property type="match status" value="1"/>
</dbReference>
<keyword evidence="6" id="KW-1185">Reference proteome</keyword>
<dbReference type="InterPro" id="IPR023753">
    <property type="entry name" value="FAD/NAD-binding_dom"/>
</dbReference>
<dbReference type="Proteomes" id="UP000007881">
    <property type="component" value="Chromosome"/>
</dbReference>
<dbReference type="InterPro" id="IPR018490">
    <property type="entry name" value="cNMP-bd_dom_sf"/>
</dbReference>
<protein>
    <submittedName>
        <fullName evidence="5">Putative oxidoreductase</fullName>
    </submittedName>
</protein>
<keyword evidence="1" id="KW-0285">Flavoprotein</keyword>
<dbReference type="PATRIC" id="fig|1142394.8.peg.2839"/>
<dbReference type="RefSeq" id="WP_014438112.1">
    <property type="nucleotide sequence ID" value="NC_017080.1"/>
</dbReference>
<dbReference type="CDD" id="cd00038">
    <property type="entry name" value="CAP_ED"/>
    <property type="match status" value="1"/>
</dbReference>
<evidence type="ECO:0000256" key="3">
    <source>
        <dbReference type="SAM" id="MobiDB-lite"/>
    </source>
</evidence>
<evidence type="ECO:0000313" key="6">
    <source>
        <dbReference type="Proteomes" id="UP000007881"/>
    </source>
</evidence>
<evidence type="ECO:0000259" key="4">
    <source>
        <dbReference type="PROSITE" id="PS50042"/>
    </source>
</evidence>
<dbReference type="GO" id="GO:0016491">
    <property type="term" value="F:oxidoreductase activity"/>
    <property type="evidence" value="ECO:0007669"/>
    <property type="project" value="UniProtKB-KW"/>
</dbReference>
<dbReference type="SUPFAM" id="SSF51206">
    <property type="entry name" value="cAMP-binding domain-like"/>
    <property type="match status" value="1"/>
</dbReference>